<dbReference type="CDD" id="cd05162">
    <property type="entry name" value="PWWP"/>
    <property type="match status" value="1"/>
</dbReference>
<feature type="region of interest" description="Disordered" evidence="1">
    <location>
        <begin position="344"/>
        <end position="366"/>
    </location>
</feature>
<feature type="region of interest" description="Disordered" evidence="1">
    <location>
        <begin position="1432"/>
        <end position="1484"/>
    </location>
</feature>
<feature type="compositionally biased region" description="Polar residues" evidence="1">
    <location>
        <begin position="1794"/>
        <end position="1811"/>
    </location>
</feature>
<evidence type="ECO:0000313" key="3">
    <source>
        <dbReference type="EMBL" id="KHF99550.1"/>
    </source>
</evidence>
<feature type="compositionally biased region" description="Low complexity" evidence="1">
    <location>
        <begin position="1434"/>
        <end position="1445"/>
    </location>
</feature>
<reference evidence="4" key="1">
    <citation type="submission" date="2014-09" db="EMBL/GenBank/DDBJ databases">
        <authorList>
            <person name="Mudge J."/>
            <person name="Ramaraj T."/>
            <person name="Lindquist I.E."/>
            <person name="Bharti A.K."/>
            <person name="Sundararajan A."/>
            <person name="Cameron C.T."/>
            <person name="Woodward J.E."/>
            <person name="May G.D."/>
            <person name="Brubaker C."/>
            <person name="Broadhvest J."/>
            <person name="Wilkins T.A."/>
        </authorList>
    </citation>
    <scope>NUCLEOTIDE SEQUENCE</scope>
    <source>
        <strain evidence="4">cv. AKA8401</strain>
    </source>
</reference>
<dbReference type="SMART" id="SM00293">
    <property type="entry name" value="PWWP"/>
    <property type="match status" value="1"/>
</dbReference>
<accession>A0A0B0MKV0</accession>
<dbReference type="Gene3D" id="2.30.30.140">
    <property type="match status" value="1"/>
</dbReference>
<feature type="region of interest" description="Disordered" evidence="1">
    <location>
        <begin position="764"/>
        <end position="787"/>
    </location>
</feature>
<feature type="region of interest" description="Disordered" evidence="1">
    <location>
        <begin position="1575"/>
        <end position="1609"/>
    </location>
</feature>
<proteinExistence type="predicted"/>
<feature type="compositionally biased region" description="Polar residues" evidence="1">
    <location>
        <begin position="1778"/>
        <end position="1787"/>
    </location>
</feature>
<feature type="region of interest" description="Disordered" evidence="1">
    <location>
        <begin position="1650"/>
        <end position="1678"/>
    </location>
</feature>
<feature type="compositionally biased region" description="Basic residues" evidence="1">
    <location>
        <begin position="775"/>
        <end position="785"/>
    </location>
</feature>
<dbReference type="GO" id="GO:0016301">
    <property type="term" value="F:kinase activity"/>
    <property type="evidence" value="ECO:0007669"/>
    <property type="project" value="UniProtKB-KW"/>
</dbReference>
<dbReference type="EMBL" id="JRRC01084662">
    <property type="protein sequence ID" value="KHF99550.1"/>
    <property type="molecule type" value="Genomic_DNA"/>
</dbReference>
<protein>
    <submittedName>
        <fullName evidence="3">Serine/threonine-protein kinase ATM</fullName>
    </submittedName>
</protein>
<gene>
    <name evidence="3" type="ORF">F383_18580</name>
</gene>
<feature type="compositionally biased region" description="Polar residues" evidence="1">
    <location>
        <begin position="193"/>
        <end position="206"/>
    </location>
</feature>
<sequence length="1912" mass="205359">MDEAKEKGDSVSIVSESSVTVSETVVETMACEDQIRIEEGGEAGRDNGDEVTVEVLDSHVHIDGGDGETVQASSIGEAVRGHEESNKVGLEGNLRTLDGDCHAVDGLGSRNEVLGGEARAQNEVNGGVARSCSNDIVCGRDESDEVGLEGNPSTLDSEGDLAGDLGSRYEVSGGEAKARNEVNGARVLGFSAPGSSAGKNTDQSSGIDEGGGDLNQDTETGKVGNLDGNEVNHENQKPVLCFSAASEDSGIQNKIVEEAAMAIDEEYLNALDGAHETISEPIKKAPNDNVDAISLNVNTLDTAECVPTSEAKDPVYSCQSTESIVEGRLDEKVSSDMEIDKQGTESEKQQMEVNTPHLSTKNHDTGNVQCLKPEPVIDAGEGVDLSIGEAMFAEKQVSYAKDVGFDAEQDVEVEKMGVSPKNCDASDVSEPLGHQMDVFVGSGEGEVPKVDNNVLNQISPAVASDKELQSSGNDDPLAKNVVFEDDSSVGKEMNVEDQVTSDEPDCLEQVEEMEVVEHDSDSDQPTNIDELTVKQTALKSVSGLKVHQAKYQQLRSEEGGFSVSDLVWGKIKSHPWWPGQIFDPSDASEKAMKYQKKDSFLVAYFGDRTFAWNESSVLKPFRTHFSEIVKQSNLESFENAVNCALEEFSRRVELGLACPCMPKDAYDKIKFQKVENAGVREESSLRDGIDVSLSASSFEPDKLIDYMKALAESPSSGADRLDLVIAKAQLLAFHRLKGYHQLPESQFSEEKTLEVVECATPMDMDGEQKSEASKTRRSYLKRKHNLKDGLYPSKKERSLSKLMSETFDSPDGEIVSDVIGNKPPSSSFSKKRKAIDSSEDSVMQEGRKTTKGSLSTPHFPKPSFKIGERISRAASQMTGSPSILKSGGDRLHKLDGGCETSATCGYDVPVDNHEDAERKRTDILTEYSSLDDLLVQLHLAACDPIKSYSSLNIIISFFSDFRDSTVLDRLSGDKAVGKRKKSPNSIIGSSETFEFEDMSDTYWTDRIVQNGSEEQPSLGTSRGQYQFVPVELDKPIQKVRKSRKRYSDTSYDLTAQKPPGYVDERAPAEIVMSFPEINSVPSETKLNKMFKHFGPLKESETEVDRETRRARVVFRRSSDAEIAYNSAGKFNIFGPVPVTYQLNYTISESFKASLYAPTLAEENPFIASAPCGDHALIAPSLGEEASFMVSTLGEETLPITTSFHEEPWFIASTTGEDTKAIPTTLADGTLVVATTMYEKTLPVSMTAGVETMAVAANVGEQSLPVFTIINEQTSTASASLVEEASLSHLTSSKETSTMTTTLHDQTSSIATFDPEIPSVPATVGEEICTIPAPSGEETCSIPPKLDEETTIRPMTLAKENPSIPRTLGEDAPSVPAAFSEEAPAVTLTFSEGTHTLPGTLDCETKTVLTTVYEETTIPATLGQETPTFPATLGEETCSTPSTSSEANRSIPSNLDEETRTNPVTLAEETPSTLETLGEESPSVPLTFSEETPAILPSFSKETPTIPHPFSEGTPTVPVTSGPETQTISTTMGEETTTIPANLGEETTATETLHEETLAVRTTLAEDNPTITAKLDEETPMNPKTLDEETKTSSTNSAKETSTTPTTSDVETSTIPLMLGRDTIPTTVCEETTIPATLGQETSTLPATLDEGTLSIPSTSSEENHSIPTNLDEETPTDPVTLAEERPSIPETLGEETPTVPLTFSEETPAIPPSFSKGTTIPPSFNEGSPVPVALGPETQTIPTTTGEDTANIPATSGEETTSAPVTLHEETLAIPTTLAENSPTMTTKLDEETPTSPTNLAEETLTTPTTSGVEASTVLITNSEETSVVSTTTEMETLPPAGAKKIGAAVLSGAWKLDLWGLDKCFEIVVGENTSGGSDTGAIEESKQVADGSSGATRVLCSDSFFGRIMQY</sequence>
<feature type="domain" description="PWWP" evidence="2">
    <location>
        <begin position="563"/>
        <end position="612"/>
    </location>
</feature>
<keyword evidence="4" id="KW-1185">Reference proteome</keyword>
<dbReference type="PROSITE" id="PS50812">
    <property type="entry name" value="PWWP"/>
    <property type="match status" value="1"/>
</dbReference>
<comment type="caution">
    <text evidence="3">The sequence shown here is derived from an EMBL/GenBank/DDBJ whole genome shotgun (WGS) entry which is preliminary data.</text>
</comment>
<dbReference type="PANTHER" id="PTHR42851:SF4">
    <property type="entry name" value="PWWP DOMAIN-CONTAINING PROTEIN"/>
    <property type="match status" value="1"/>
</dbReference>
<dbReference type="InterPro" id="IPR000313">
    <property type="entry name" value="PWWP_dom"/>
</dbReference>
<dbReference type="PANTHER" id="PTHR42851">
    <property type="entry name" value="ALDOLASE-RELATED"/>
    <property type="match status" value="1"/>
</dbReference>
<feature type="region of interest" description="Disordered" evidence="1">
    <location>
        <begin position="817"/>
        <end position="862"/>
    </location>
</feature>
<evidence type="ECO:0000259" key="2">
    <source>
        <dbReference type="PROSITE" id="PS50812"/>
    </source>
</evidence>
<dbReference type="Proteomes" id="UP000032142">
    <property type="component" value="Unassembled WGS sequence"/>
</dbReference>
<feature type="compositionally biased region" description="Polar residues" evidence="1">
    <location>
        <begin position="1737"/>
        <end position="1764"/>
    </location>
</feature>
<keyword evidence="3" id="KW-0418">Kinase</keyword>
<keyword evidence="3" id="KW-0808">Transferase</keyword>
<feature type="compositionally biased region" description="Polar residues" evidence="1">
    <location>
        <begin position="1654"/>
        <end position="1668"/>
    </location>
</feature>
<evidence type="ECO:0000256" key="1">
    <source>
        <dbReference type="SAM" id="MobiDB-lite"/>
    </source>
</evidence>
<dbReference type="InterPro" id="IPR053063">
    <property type="entry name" value="PWWP_domain_containing_PDP"/>
</dbReference>
<dbReference type="SUPFAM" id="SSF63748">
    <property type="entry name" value="Tudor/PWWP/MBT"/>
    <property type="match status" value="1"/>
</dbReference>
<feature type="region of interest" description="Disordered" evidence="1">
    <location>
        <begin position="189"/>
        <end position="223"/>
    </location>
</feature>
<dbReference type="Pfam" id="PF00855">
    <property type="entry name" value="PWWP"/>
    <property type="match status" value="1"/>
</dbReference>
<organism evidence="3 4">
    <name type="scientific">Gossypium arboreum</name>
    <name type="common">Tree cotton</name>
    <name type="synonym">Gossypium nanking</name>
    <dbReference type="NCBI Taxonomy" id="29729"/>
    <lineage>
        <taxon>Eukaryota</taxon>
        <taxon>Viridiplantae</taxon>
        <taxon>Streptophyta</taxon>
        <taxon>Embryophyta</taxon>
        <taxon>Tracheophyta</taxon>
        <taxon>Spermatophyta</taxon>
        <taxon>Magnoliopsida</taxon>
        <taxon>eudicotyledons</taxon>
        <taxon>Gunneridae</taxon>
        <taxon>Pentapetalae</taxon>
        <taxon>rosids</taxon>
        <taxon>malvids</taxon>
        <taxon>Malvales</taxon>
        <taxon>Malvaceae</taxon>
        <taxon>Malvoideae</taxon>
        <taxon>Gossypium</taxon>
    </lineage>
</organism>
<evidence type="ECO:0000313" key="4">
    <source>
        <dbReference type="Proteomes" id="UP000032142"/>
    </source>
</evidence>
<name>A0A0B0MKV0_GOSAR</name>
<feature type="region of interest" description="Disordered" evidence="1">
    <location>
        <begin position="1732"/>
        <end position="1811"/>
    </location>
</feature>
<feature type="region of interest" description="Disordered" evidence="1">
    <location>
        <begin position="143"/>
        <end position="162"/>
    </location>
</feature>
<feature type="compositionally biased region" description="Low complexity" evidence="1">
    <location>
        <begin position="1594"/>
        <end position="1609"/>
    </location>
</feature>